<accession>A0A177DB31</accession>
<dbReference type="PANTHER" id="PTHR38111">
    <property type="entry name" value="ZN(2)-C6 FUNGAL-TYPE DOMAIN-CONTAINING PROTEIN-RELATED"/>
    <property type="match status" value="1"/>
</dbReference>
<organism evidence="1 2">
    <name type="scientific">Alternaria alternata</name>
    <name type="common">Alternaria rot fungus</name>
    <name type="synonym">Torula alternata</name>
    <dbReference type="NCBI Taxonomy" id="5599"/>
    <lineage>
        <taxon>Eukaryota</taxon>
        <taxon>Fungi</taxon>
        <taxon>Dikarya</taxon>
        <taxon>Ascomycota</taxon>
        <taxon>Pezizomycotina</taxon>
        <taxon>Dothideomycetes</taxon>
        <taxon>Pleosporomycetidae</taxon>
        <taxon>Pleosporales</taxon>
        <taxon>Pleosporineae</taxon>
        <taxon>Pleosporaceae</taxon>
        <taxon>Alternaria</taxon>
        <taxon>Alternaria sect. Alternaria</taxon>
        <taxon>Alternaria alternata complex</taxon>
    </lineage>
</organism>
<dbReference type="PANTHER" id="PTHR38111:SF11">
    <property type="entry name" value="TRANSCRIPTION FACTOR DOMAIN-CONTAINING PROTEIN-RELATED"/>
    <property type="match status" value="1"/>
</dbReference>
<reference evidence="1 2" key="1">
    <citation type="submission" date="2016-05" db="EMBL/GenBank/DDBJ databases">
        <title>Comparative analysis of secretome profiles of manganese(II)-oxidizing ascomycete fungi.</title>
        <authorList>
            <consortium name="DOE Joint Genome Institute"/>
            <person name="Zeiner C.A."/>
            <person name="Purvine S.O."/>
            <person name="Zink E.M."/>
            <person name="Wu S."/>
            <person name="Pasa-Tolic L."/>
            <person name="Chaput D.L."/>
            <person name="Haridas S."/>
            <person name="Grigoriev I.V."/>
            <person name="Santelli C.M."/>
            <person name="Hansel C.M."/>
        </authorList>
    </citation>
    <scope>NUCLEOTIDE SEQUENCE [LARGE SCALE GENOMIC DNA]</scope>
    <source>
        <strain evidence="1 2">SRC1lrK2f</strain>
    </source>
</reference>
<dbReference type="OMA" id="IRNRRTW"/>
<name>A0A177DB31_ALTAL</name>
<gene>
    <name evidence="1" type="ORF">CC77DRAFT_1064865</name>
</gene>
<dbReference type="RefSeq" id="XP_018382425.1">
    <property type="nucleotide sequence ID" value="XM_018528766.1"/>
</dbReference>
<evidence type="ECO:0000313" key="2">
    <source>
        <dbReference type="Proteomes" id="UP000077248"/>
    </source>
</evidence>
<dbReference type="Proteomes" id="UP000077248">
    <property type="component" value="Unassembled WGS sequence"/>
</dbReference>
<dbReference type="InterPro" id="IPR053178">
    <property type="entry name" value="Osmoadaptation_assoc"/>
</dbReference>
<dbReference type="EMBL" id="KV441488">
    <property type="protein sequence ID" value="OAG17004.1"/>
    <property type="molecule type" value="Genomic_DNA"/>
</dbReference>
<sequence length="411" mass="46823">MTNIAKNGMQKRKPKALIRSSGLNTQARMRYDGLPLYRISQRTIVAESFYARFLAYFTSDGEGTDIRNRRTWLHSLPVLTTDGTNEALVLAVQATASVYCAVETDNLALTQYSRKLYGEALRTHYRFISRPQNKYEVTVHMVSTSVLFSFFEAIQATDAEAYRSHIYGAVRMLEVTKPKQCSGGALCQIFYHLRTQMVFINLTRDGEETPFQVQRILYRSLEYIRLPVFQRLLSHVSYLIEENAAQKSDASQHPIDPETYTEVATNIEELWLEYAGGAASNDTPVFWQDVTTGAIQFRDEFTALTVAYFSAARILLCIVMSRYTDSLFTIPHQHSIILQASQYLQTYTNGFAYMRMATPLLQVALHSPASSQRDKATACFERWINKPMSGISALALERIRRHLVPKKHLTA</sequence>
<proteinExistence type="predicted"/>
<evidence type="ECO:0000313" key="1">
    <source>
        <dbReference type="EMBL" id="OAG17004.1"/>
    </source>
</evidence>
<dbReference type="VEuPathDB" id="FungiDB:CC77DRAFT_1064865"/>
<dbReference type="AlphaFoldDB" id="A0A177DB31"/>
<keyword evidence="2" id="KW-1185">Reference proteome</keyword>
<dbReference type="KEGG" id="aalt:CC77DRAFT_1064865"/>
<protein>
    <submittedName>
        <fullName evidence="1">Uncharacterized protein</fullName>
    </submittedName>
</protein>
<dbReference type="GeneID" id="29114360"/>
<dbReference type="STRING" id="5599.A0A177DB31"/>